<evidence type="ECO:0000313" key="1">
    <source>
        <dbReference type="EMBL" id="OGY92235.1"/>
    </source>
</evidence>
<sequence length="122" mass="14336">MKKIHYNKLIRDKIPQKIARSGGSFRVRVLKPKEFEKELLKKVEEEASALSVVKSRVELISELTDVLDVIDEIKLVKKITPSELARAKRENFKKKGGFKKRLYLHWAEDTGYRTNEKRGRKR</sequence>
<dbReference type="EMBL" id="MHKN01000021">
    <property type="protein sequence ID" value="OGY92235.1"/>
    <property type="molecule type" value="Genomic_DNA"/>
</dbReference>
<comment type="caution">
    <text evidence="1">The sequence shown here is derived from an EMBL/GenBank/DDBJ whole genome shotgun (WGS) entry which is preliminary data.</text>
</comment>
<name>A0A1G2BSR2_9BACT</name>
<organism evidence="1 2">
    <name type="scientific">Candidatus Komeilibacteria bacterium RIFCSPLOWO2_01_FULL_53_11</name>
    <dbReference type="NCBI Taxonomy" id="1798552"/>
    <lineage>
        <taxon>Bacteria</taxon>
        <taxon>Candidatus Komeiliibacteriota</taxon>
    </lineage>
</organism>
<accession>A0A1G2BSR2</accession>
<dbReference type="InterPro" id="IPR038735">
    <property type="entry name" value="MSMEG_1276-like_NTP-PPase_dom"/>
</dbReference>
<dbReference type="CDD" id="cd11532">
    <property type="entry name" value="NTP-PPase_COG4997"/>
    <property type="match status" value="1"/>
</dbReference>
<proteinExistence type="predicted"/>
<dbReference type="Proteomes" id="UP000177349">
    <property type="component" value="Unassembled WGS sequence"/>
</dbReference>
<evidence type="ECO:0008006" key="3">
    <source>
        <dbReference type="Google" id="ProtNLM"/>
    </source>
</evidence>
<gene>
    <name evidence="1" type="ORF">A3B31_02510</name>
</gene>
<reference evidence="1 2" key="1">
    <citation type="journal article" date="2016" name="Nat. Commun.">
        <title>Thousands of microbial genomes shed light on interconnected biogeochemical processes in an aquifer system.</title>
        <authorList>
            <person name="Anantharaman K."/>
            <person name="Brown C.T."/>
            <person name="Hug L.A."/>
            <person name="Sharon I."/>
            <person name="Castelle C.J."/>
            <person name="Probst A.J."/>
            <person name="Thomas B.C."/>
            <person name="Singh A."/>
            <person name="Wilkins M.J."/>
            <person name="Karaoz U."/>
            <person name="Brodie E.L."/>
            <person name="Williams K.H."/>
            <person name="Hubbard S.S."/>
            <person name="Banfield J.F."/>
        </authorList>
    </citation>
    <scope>NUCLEOTIDE SEQUENCE [LARGE SCALE GENOMIC DNA]</scope>
</reference>
<dbReference type="AlphaFoldDB" id="A0A1G2BSR2"/>
<evidence type="ECO:0000313" key="2">
    <source>
        <dbReference type="Proteomes" id="UP000177349"/>
    </source>
</evidence>
<protein>
    <recommendedName>
        <fullName evidence="3">Phosphoribosyl-ATP pyrophosphohydrolase</fullName>
    </recommendedName>
</protein>